<name>A0A5J9WXE5_9POAL</name>
<feature type="compositionally biased region" description="Basic and acidic residues" evidence="7">
    <location>
        <begin position="372"/>
        <end position="385"/>
    </location>
</feature>
<evidence type="ECO:0000313" key="10">
    <source>
        <dbReference type="Proteomes" id="UP000324897"/>
    </source>
</evidence>
<protein>
    <recommendedName>
        <fullName evidence="8">BZIP domain-containing protein</fullName>
    </recommendedName>
</protein>
<evidence type="ECO:0000256" key="3">
    <source>
        <dbReference type="ARBA" id="ARBA00023015"/>
    </source>
</evidence>
<keyword evidence="3" id="KW-0805">Transcription regulation</keyword>
<dbReference type="GO" id="GO:0005634">
    <property type="term" value="C:nucleus"/>
    <property type="evidence" value="ECO:0007669"/>
    <property type="project" value="UniProtKB-SubCell"/>
</dbReference>
<dbReference type="InterPro" id="IPR045314">
    <property type="entry name" value="bZIP_plant_GBF1"/>
</dbReference>
<dbReference type="PANTHER" id="PTHR45967">
    <property type="entry name" value="G-BOX-BINDING FACTOR 3-RELATED"/>
    <property type="match status" value="1"/>
</dbReference>
<evidence type="ECO:0000256" key="6">
    <source>
        <dbReference type="ARBA" id="ARBA00023242"/>
    </source>
</evidence>
<feature type="compositionally biased region" description="Polar residues" evidence="7">
    <location>
        <begin position="1"/>
        <end position="31"/>
    </location>
</feature>
<keyword evidence="5" id="KW-0804">Transcription</keyword>
<feature type="compositionally biased region" description="Polar residues" evidence="7">
    <location>
        <begin position="210"/>
        <end position="229"/>
    </location>
</feature>
<dbReference type="InterPro" id="IPR046347">
    <property type="entry name" value="bZIP_sf"/>
</dbReference>
<dbReference type="GO" id="GO:0003700">
    <property type="term" value="F:DNA-binding transcription factor activity"/>
    <property type="evidence" value="ECO:0007669"/>
    <property type="project" value="InterPro"/>
</dbReference>
<dbReference type="Pfam" id="PF00170">
    <property type="entry name" value="bZIP_1"/>
    <property type="match status" value="1"/>
</dbReference>
<evidence type="ECO:0000256" key="4">
    <source>
        <dbReference type="ARBA" id="ARBA00023125"/>
    </source>
</evidence>
<dbReference type="EMBL" id="RWGY01000002">
    <property type="protein sequence ID" value="TVU51514.1"/>
    <property type="molecule type" value="Genomic_DNA"/>
</dbReference>
<dbReference type="GO" id="GO:0000976">
    <property type="term" value="F:transcription cis-regulatory region binding"/>
    <property type="evidence" value="ECO:0007669"/>
    <property type="project" value="UniProtKB-ARBA"/>
</dbReference>
<evidence type="ECO:0000256" key="1">
    <source>
        <dbReference type="ARBA" id="ARBA00004123"/>
    </source>
</evidence>
<dbReference type="Gramene" id="TVU51514">
    <property type="protein sequence ID" value="TVU51514"/>
    <property type="gene ID" value="EJB05_02947"/>
</dbReference>
<feature type="compositionally biased region" description="Basic and acidic residues" evidence="7">
    <location>
        <begin position="195"/>
        <end position="209"/>
    </location>
</feature>
<comment type="caution">
    <text evidence="9">The sequence shown here is derived from an EMBL/GenBank/DDBJ whole genome shotgun (WGS) entry which is preliminary data.</text>
</comment>
<proteinExistence type="inferred from homology"/>
<keyword evidence="6" id="KW-0539">Nucleus</keyword>
<dbReference type="PROSITE" id="PS00036">
    <property type="entry name" value="BZIP_BASIC"/>
    <property type="match status" value="1"/>
</dbReference>
<dbReference type="AlphaFoldDB" id="A0A5J9WXE5"/>
<feature type="domain" description="BZIP" evidence="8">
    <location>
        <begin position="290"/>
        <end position="353"/>
    </location>
</feature>
<feature type="region of interest" description="Disordered" evidence="7">
    <location>
        <begin position="256"/>
        <end position="313"/>
    </location>
</feature>
<evidence type="ECO:0000256" key="7">
    <source>
        <dbReference type="SAM" id="MobiDB-lite"/>
    </source>
</evidence>
<dbReference type="InterPro" id="IPR012900">
    <property type="entry name" value="MFMR"/>
</dbReference>
<dbReference type="InterPro" id="IPR004827">
    <property type="entry name" value="bZIP"/>
</dbReference>
<dbReference type="Pfam" id="PF07777">
    <property type="entry name" value="MFMR"/>
    <property type="match status" value="1"/>
</dbReference>
<feature type="compositionally biased region" description="Basic and acidic residues" evidence="7">
    <location>
        <begin position="127"/>
        <end position="139"/>
    </location>
</feature>
<organism evidence="9 10">
    <name type="scientific">Eragrostis curvula</name>
    <name type="common">weeping love grass</name>
    <dbReference type="NCBI Taxonomy" id="38414"/>
    <lineage>
        <taxon>Eukaryota</taxon>
        <taxon>Viridiplantae</taxon>
        <taxon>Streptophyta</taxon>
        <taxon>Embryophyta</taxon>
        <taxon>Tracheophyta</taxon>
        <taxon>Spermatophyta</taxon>
        <taxon>Magnoliopsida</taxon>
        <taxon>Liliopsida</taxon>
        <taxon>Poales</taxon>
        <taxon>Poaceae</taxon>
        <taxon>PACMAD clade</taxon>
        <taxon>Chloridoideae</taxon>
        <taxon>Eragrostideae</taxon>
        <taxon>Eragrostidinae</taxon>
        <taxon>Eragrostis</taxon>
    </lineage>
</organism>
<keyword evidence="10" id="KW-1185">Reference proteome</keyword>
<feature type="compositionally biased region" description="Polar residues" evidence="7">
    <location>
        <begin position="146"/>
        <end position="157"/>
    </location>
</feature>
<gene>
    <name evidence="9" type="ORF">EJB05_02947</name>
</gene>
<feature type="region of interest" description="Disordered" evidence="7">
    <location>
        <begin position="346"/>
        <end position="385"/>
    </location>
</feature>
<feature type="compositionally biased region" description="Polar residues" evidence="7">
    <location>
        <begin position="257"/>
        <end position="273"/>
    </location>
</feature>
<feature type="compositionally biased region" description="Basic and acidic residues" evidence="7">
    <location>
        <begin position="299"/>
        <end position="313"/>
    </location>
</feature>
<sequence length="385" mass="41069">MGSSGTDTPTKASKPSATQEQQPPATSSTATPAVYPDWSSFQGYPPIPPHGFFPSPVASNPQGHPYMWGAQPMIPPYGTPPPPYVMYPPGVYAHPSMPPSAHPFAPYTMTSPNGNADASGAAAAAGEMDKASEGKDKSPTKRSKGSLGSLNMLTGKTPTEHGKTSGASANGAVSQSGESGSESSSEGSEGNSQNDSHHKGSGHEQDGDVRSSQNGVSRSPSEGKLNQTMAIMPMPSTGLVPGPTTNLNIGMDYWGANTASSTPAVHSKGTPTTVPGAVVPGEQWIQDERELKRQRRKQSNRESARRSRLRKQAECEELAQRAEVLKQENSSLRDEVNRIRKDYEELLSKNNSLKEKLGDKQYKTDETGLDNKLQHSDDDVRKKGN</sequence>
<dbReference type="CDD" id="cd14702">
    <property type="entry name" value="bZIP_plant_GBF1"/>
    <property type="match status" value="1"/>
</dbReference>
<dbReference type="Pfam" id="PF16596">
    <property type="entry name" value="MFMR_assoc"/>
    <property type="match status" value="1"/>
</dbReference>
<accession>A0A5J9WXE5</accession>
<evidence type="ECO:0000256" key="2">
    <source>
        <dbReference type="ARBA" id="ARBA00007163"/>
    </source>
</evidence>
<feature type="compositionally biased region" description="Basic and acidic residues" evidence="7">
    <location>
        <begin position="346"/>
        <end position="366"/>
    </location>
</feature>
<evidence type="ECO:0000256" key="5">
    <source>
        <dbReference type="ARBA" id="ARBA00023163"/>
    </source>
</evidence>
<reference evidence="9 10" key="1">
    <citation type="journal article" date="2019" name="Sci. Rep.">
        <title>A high-quality genome of Eragrostis curvula grass provides insights into Poaceae evolution and supports new strategies to enhance forage quality.</title>
        <authorList>
            <person name="Carballo J."/>
            <person name="Santos B.A.C.M."/>
            <person name="Zappacosta D."/>
            <person name="Garbus I."/>
            <person name="Selva J.P."/>
            <person name="Gallo C.A."/>
            <person name="Diaz A."/>
            <person name="Albertini E."/>
            <person name="Caccamo M."/>
            <person name="Echenique V."/>
        </authorList>
    </citation>
    <scope>NUCLEOTIDE SEQUENCE [LARGE SCALE GENOMIC DNA]</scope>
    <source>
        <strain evidence="10">cv. Victoria</strain>
        <tissue evidence="9">Leaf</tissue>
    </source>
</reference>
<dbReference type="PROSITE" id="PS50217">
    <property type="entry name" value="BZIP"/>
    <property type="match status" value="1"/>
</dbReference>
<feature type="region of interest" description="Disordered" evidence="7">
    <location>
        <begin position="116"/>
        <end position="243"/>
    </location>
</feature>
<evidence type="ECO:0000313" key="9">
    <source>
        <dbReference type="EMBL" id="TVU51514.1"/>
    </source>
</evidence>
<dbReference type="PANTHER" id="PTHR45967:SF2">
    <property type="entry name" value="BZIP TRANSCRIPTION FACTOR 68"/>
    <property type="match status" value="1"/>
</dbReference>
<dbReference type="SMART" id="SM00338">
    <property type="entry name" value="BRLZ"/>
    <property type="match status" value="1"/>
</dbReference>
<dbReference type="InterPro" id="IPR044827">
    <property type="entry name" value="GBF-like"/>
</dbReference>
<feature type="region of interest" description="Disordered" evidence="7">
    <location>
        <begin position="1"/>
        <end position="40"/>
    </location>
</feature>
<dbReference type="SUPFAM" id="SSF57959">
    <property type="entry name" value="Leucine zipper domain"/>
    <property type="match status" value="1"/>
</dbReference>
<dbReference type="Gene3D" id="1.20.5.170">
    <property type="match status" value="1"/>
</dbReference>
<evidence type="ECO:0000259" key="8">
    <source>
        <dbReference type="PROSITE" id="PS50217"/>
    </source>
</evidence>
<keyword evidence="4" id="KW-0238">DNA-binding</keyword>
<comment type="similarity">
    <text evidence="2">Belongs to the bZIP family.</text>
</comment>
<dbReference type="OrthoDB" id="1642657at2759"/>
<feature type="compositionally biased region" description="Low complexity" evidence="7">
    <location>
        <begin position="116"/>
        <end position="126"/>
    </location>
</feature>
<comment type="subcellular location">
    <subcellularLocation>
        <location evidence="1">Nucleus</location>
    </subcellularLocation>
</comment>
<feature type="compositionally biased region" description="Low complexity" evidence="7">
    <location>
        <begin position="174"/>
        <end position="194"/>
    </location>
</feature>
<dbReference type="Proteomes" id="UP000324897">
    <property type="component" value="Chromosome 6"/>
</dbReference>